<dbReference type="AlphaFoldDB" id="A0A427TRP1"/>
<evidence type="ECO:0000259" key="2">
    <source>
        <dbReference type="PROSITE" id="PS50853"/>
    </source>
</evidence>
<dbReference type="InterPro" id="IPR013783">
    <property type="entry name" value="Ig-like_fold"/>
</dbReference>
<feature type="domain" description="Fibronectin type-III" evidence="2">
    <location>
        <begin position="307"/>
        <end position="396"/>
    </location>
</feature>
<dbReference type="GO" id="GO:0016020">
    <property type="term" value="C:membrane"/>
    <property type="evidence" value="ECO:0007669"/>
    <property type="project" value="UniProtKB-SubCell"/>
</dbReference>
<evidence type="ECO:0000313" key="4">
    <source>
        <dbReference type="EMBL" id="RSD27054.1"/>
    </source>
</evidence>
<dbReference type="CDD" id="cd00063">
    <property type="entry name" value="FN3"/>
    <property type="match status" value="3"/>
</dbReference>
<feature type="domain" description="LTD" evidence="3">
    <location>
        <begin position="33"/>
        <end position="176"/>
    </location>
</feature>
<dbReference type="SMART" id="SM00060">
    <property type="entry name" value="FN3"/>
    <property type="match status" value="3"/>
</dbReference>
<accession>A0A427TRP1</accession>
<proteinExistence type="predicted"/>
<dbReference type="SUPFAM" id="SSF74853">
    <property type="entry name" value="Lamin A/C globular tail domain"/>
    <property type="match status" value="2"/>
</dbReference>
<dbReference type="Pfam" id="PF00932">
    <property type="entry name" value="LTD"/>
    <property type="match status" value="2"/>
</dbReference>
<dbReference type="InterPro" id="IPR003961">
    <property type="entry name" value="FN3_dom"/>
</dbReference>
<dbReference type="PROSITE" id="PS50853">
    <property type="entry name" value="FN3"/>
    <property type="match status" value="3"/>
</dbReference>
<comment type="caution">
    <text evidence="4">The sequence shown here is derived from an EMBL/GenBank/DDBJ whole genome shotgun (WGS) entry which is preliminary data.</text>
</comment>
<dbReference type="PANTHER" id="PTHR46957:SF3">
    <property type="entry name" value="CYTOKINE RECEPTOR"/>
    <property type="match status" value="1"/>
</dbReference>
<feature type="region of interest" description="Disordered" evidence="1">
    <location>
        <begin position="556"/>
        <end position="590"/>
    </location>
</feature>
<name>A0A427TRP1_9BACI</name>
<dbReference type="PROSITE" id="PS51841">
    <property type="entry name" value="LTD"/>
    <property type="match status" value="2"/>
</dbReference>
<dbReference type="InterPro" id="IPR001322">
    <property type="entry name" value="Lamin_tail_dom"/>
</dbReference>
<evidence type="ECO:0000256" key="1">
    <source>
        <dbReference type="SAM" id="MobiDB-lite"/>
    </source>
</evidence>
<dbReference type="InterPro" id="IPR036116">
    <property type="entry name" value="FN3_sf"/>
</dbReference>
<dbReference type="InterPro" id="IPR050713">
    <property type="entry name" value="RTP_Phos/Ushers"/>
</dbReference>
<evidence type="ECO:0008006" key="6">
    <source>
        <dbReference type="Google" id="ProtNLM"/>
    </source>
</evidence>
<feature type="domain" description="Fibronectin type-III" evidence="2">
    <location>
        <begin position="218"/>
        <end position="302"/>
    </location>
</feature>
<dbReference type="EMBL" id="RSFW01000013">
    <property type="protein sequence ID" value="RSD27054.1"/>
    <property type="molecule type" value="Genomic_DNA"/>
</dbReference>
<organism evidence="4 5">
    <name type="scientific">Mesobacillus subterraneus</name>
    <dbReference type="NCBI Taxonomy" id="285983"/>
    <lineage>
        <taxon>Bacteria</taxon>
        <taxon>Bacillati</taxon>
        <taxon>Bacillota</taxon>
        <taxon>Bacilli</taxon>
        <taxon>Bacillales</taxon>
        <taxon>Bacillaceae</taxon>
        <taxon>Mesobacillus</taxon>
    </lineage>
</organism>
<evidence type="ECO:0000313" key="5">
    <source>
        <dbReference type="Proteomes" id="UP000279911"/>
    </source>
</evidence>
<dbReference type="PANTHER" id="PTHR46957">
    <property type="entry name" value="CYTOKINE RECEPTOR"/>
    <property type="match status" value="1"/>
</dbReference>
<dbReference type="OrthoDB" id="9772095at2"/>
<feature type="domain" description="LTD" evidence="3">
    <location>
        <begin position="389"/>
        <end position="530"/>
    </location>
</feature>
<sequence>MIFQKEEFILKNKLISWAAALILVLGIGLMLLPSQSVKAQEASPPLIITEIVTKSAGSGQPYEYVEIYNTTSEAINLQDYQLQYFTSNFSTPANRWPIRDKIIQPRESLTLWLKKFDYPNVPLWDFNSNYDTLLSHDELYEIKLTTSGQGLHDSSLRQVGIADAAGNILSTALINDGAVDGITNRSIIYQASSTKAMTKIRNGEVPTPATLLTEQVAGPATPSNLTAAPSNQSITLAWDASEGAVKYKIYHSDGTSSSTDKTTLTIDGLENNRAYTFRVTAVDSEGNESPATKRVRAVPQEVVDNEAPNTPTGLKAKPGKDHVKLEWNSNTESDLFEYRVYINDTLYGSAPAGKTSMTVSKLELNREYTFKLTAVDQVGNESEASAPLVTGPTESVPIPDLLITELIPNTDNYAGYDAFEYFELYNNSPDPIDLNGYRFASHTWDKQIDGTHILKPWETVVIWTRTSAVSPISLEAFNYNYFYSYKSKYLNEENTIILGDISGLVNGGNTLTVYDPDGLEVVRADYSGGDVSLKQTIAYSYPKDNTRTMEKLAAHQKPTPGWLVESQAPARPVSDGEAPQRPNNLKATAGKGEATLSWDASTESDIYQYHIYKDGKLENSLDPSQTAFTLYTLIGNQTYTLQVSAEDTSGNVSEKSEPVQVTPQHQIITQLERWEHEKDPAYQGLWDISSDGPVIAGLAQGLVPQGLTYYMKKDWLLTVSYIDDEIRPGTITVTDRTTGDLLKSVVLYNTDGTPYTGHAGGITVSRDHGWVASENYLFSFNLSDLVNAENNGQIQFTEQIPLPVHAAYTVYDEGILWVGEFYEASSYPTNPSHHIENREGKMHYAWMIGFDLERNNDMLGKNHWSGSPDSNAVPDYVLSTTEKVQGAIVQKASRNGITLSTSYGRANDSVLYRYEYPLKEDPHSFVTVEGKEVPLWFLDGHTAKPRQSVEAIPMPEGIVEVQKELYVVFESGADKYRYTTTYPMDRMLKIDMKKLMKEDKGIQ</sequence>
<dbReference type="Proteomes" id="UP000279911">
    <property type="component" value="Unassembled WGS sequence"/>
</dbReference>
<dbReference type="InterPro" id="IPR036415">
    <property type="entry name" value="Lamin_tail_dom_sf"/>
</dbReference>
<gene>
    <name evidence="4" type="ORF">EJA10_10955</name>
</gene>
<dbReference type="Pfam" id="PF00041">
    <property type="entry name" value="fn3"/>
    <property type="match status" value="3"/>
</dbReference>
<evidence type="ECO:0000259" key="3">
    <source>
        <dbReference type="PROSITE" id="PS51841"/>
    </source>
</evidence>
<dbReference type="SUPFAM" id="SSF49265">
    <property type="entry name" value="Fibronectin type III"/>
    <property type="match status" value="2"/>
</dbReference>
<protein>
    <recommendedName>
        <fullName evidence="6">Lamin tail domain-containing protein</fullName>
    </recommendedName>
</protein>
<reference evidence="5" key="1">
    <citation type="submission" date="2018-12" db="EMBL/GenBank/DDBJ databases">
        <title>Bacillus chawlae sp. nov., Bacillus glennii sp. nov., and Bacillus saganii sp. nov. Isolated from the Vehicle Assembly Building at Kennedy Space Center where the Viking Spacecraft were Assembled.</title>
        <authorList>
            <person name="Seuylemezian A."/>
            <person name="Vaishampayan P."/>
        </authorList>
    </citation>
    <scope>NUCLEOTIDE SEQUENCE [LARGE SCALE GENOMIC DNA]</scope>
    <source>
        <strain evidence="5">DSM 13966</strain>
    </source>
</reference>
<feature type="domain" description="Fibronectin type-III" evidence="2">
    <location>
        <begin position="578"/>
        <end position="666"/>
    </location>
</feature>
<dbReference type="Gene3D" id="2.60.40.10">
    <property type="entry name" value="Immunoglobulins"/>
    <property type="match status" value="3"/>
</dbReference>